<name>A0A0C9UWS8_SPHS4</name>
<dbReference type="EMBL" id="KN837275">
    <property type="protein sequence ID" value="KIJ29771.1"/>
    <property type="molecule type" value="Genomic_DNA"/>
</dbReference>
<feature type="compositionally biased region" description="Low complexity" evidence="1">
    <location>
        <begin position="85"/>
        <end position="102"/>
    </location>
</feature>
<feature type="non-terminal residue" evidence="2">
    <location>
        <position position="1"/>
    </location>
</feature>
<accession>A0A0C9UWS8</accession>
<sequence length="121" mass="13756">MNYDRMPVGQINVTVTSTIDKGVFKPLPPLRGSIGQDMYAFDIPGDSRVQPTRQTYPESIRQAAQQEIFRPVNSRSQPNMRQTFQEPVRQMPQQQSQQQESYGPGGSNSQPNSIRQTFQEP</sequence>
<feature type="region of interest" description="Disordered" evidence="1">
    <location>
        <begin position="69"/>
        <end position="121"/>
    </location>
</feature>
<protein>
    <submittedName>
        <fullName evidence="2">Uncharacterized protein</fullName>
    </submittedName>
</protein>
<gene>
    <name evidence="2" type="ORF">M422DRAFT_54009</name>
</gene>
<evidence type="ECO:0000256" key="1">
    <source>
        <dbReference type="SAM" id="MobiDB-lite"/>
    </source>
</evidence>
<dbReference type="HOGENOM" id="CLU_2043774_0_0_1"/>
<keyword evidence="3" id="KW-1185">Reference proteome</keyword>
<evidence type="ECO:0000313" key="3">
    <source>
        <dbReference type="Proteomes" id="UP000054279"/>
    </source>
</evidence>
<feature type="compositionally biased region" description="Polar residues" evidence="1">
    <location>
        <begin position="73"/>
        <end position="84"/>
    </location>
</feature>
<dbReference type="AlphaFoldDB" id="A0A0C9UWS8"/>
<proteinExistence type="predicted"/>
<dbReference type="Proteomes" id="UP000054279">
    <property type="component" value="Unassembled WGS sequence"/>
</dbReference>
<reference evidence="2 3" key="1">
    <citation type="submission" date="2014-06" db="EMBL/GenBank/DDBJ databases">
        <title>Evolutionary Origins and Diversification of the Mycorrhizal Mutualists.</title>
        <authorList>
            <consortium name="DOE Joint Genome Institute"/>
            <consortium name="Mycorrhizal Genomics Consortium"/>
            <person name="Kohler A."/>
            <person name="Kuo A."/>
            <person name="Nagy L.G."/>
            <person name="Floudas D."/>
            <person name="Copeland A."/>
            <person name="Barry K.W."/>
            <person name="Cichocki N."/>
            <person name="Veneault-Fourrey C."/>
            <person name="LaButti K."/>
            <person name="Lindquist E.A."/>
            <person name="Lipzen A."/>
            <person name="Lundell T."/>
            <person name="Morin E."/>
            <person name="Murat C."/>
            <person name="Riley R."/>
            <person name="Ohm R."/>
            <person name="Sun H."/>
            <person name="Tunlid A."/>
            <person name="Henrissat B."/>
            <person name="Grigoriev I.V."/>
            <person name="Hibbett D.S."/>
            <person name="Martin F."/>
        </authorList>
    </citation>
    <scope>NUCLEOTIDE SEQUENCE [LARGE SCALE GENOMIC DNA]</scope>
    <source>
        <strain evidence="2 3">SS14</strain>
    </source>
</reference>
<evidence type="ECO:0000313" key="2">
    <source>
        <dbReference type="EMBL" id="KIJ29771.1"/>
    </source>
</evidence>
<feature type="compositionally biased region" description="Polar residues" evidence="1">
    <location>
        <begin position="108"/>
        <end position="121"/>
    </location>
</feature>
<organism evidence="2 3">
    <name type="scientific">Sphaerobolus stellatus (strain SS14)</name>
    <dbReference type="NCBI Taxonomy" id="990650"/>
    <lineage>
        <taxon>Eukaryota</taxon>
        <taxon>Fungi</taxon>
        <taxon>Dikarya</taxon>
        <taxon>Basidiomycota</taxon>
        <taxon>Agaricomycotina</taxon>
        <taxon>Agaricomycetes</taxon>
        <taxon>Phallomycetidae</taxon>
        <taxon>Geastrales</taxon>
        <taxon>Sphaerobolaceae</taxon>
        <taxon>Sphaerobolus</taxon>
    </lineage>
</organism>